<proteinExistence type="inferred from homology"/>
<dbReference type="SUPFAM" id="SSF51011">
    <property type="entry name" value="Glycosyl hydrolase domain"/>
    <property type="match status" value="1"/>
</dbReference>
<evidence type="ECO:0000259" key="8">
    <source>
        <dbReference type="SMART" id="SM00813"/>
    </source>
</evidence>
<dbReference type="GO" id="GO:0046373">
    <property type="term" value="P:L-arabinose metabolic process"/>
    <property type="evidence" value="ECO:0007669"/>
    <property type="project" value="InterPro"/>
</dbReference>
<dbReference type="SUPFAM" id="SSF51445">
    <property type="entry name" value="(Trans)glycosidases"/>
    <property type="match status" value="1"/>
</dbReference>
<dbReference type="InterPro" id="IPR055235">
    <property type="entry name" value="ASD1_cat"/>
</dbReference>
<evidence type="ECO:0000256" key="3">
    <source>
        <dbReference type="ARBA" id="ARBA00011165"/>
    </source>
</evidence>
<dbReference type="Proteomes" id="UP000055014">
    <property type="component" value="Unassembled WGS sequence"/>
</dbReference>
<comment type="similarity">
    <text evidence="2">Belongs to the glycosyl hydrolase 51 family.</text>
</comment>
<dbReference type="PATRIC" id="fig|1236046.5.peg.187"/>
<dbReference type="GO" id="GO:0046556">
    <property type="term" value="F:alpha-L-arabinofuranosidase activity"/>
    <property type="evidence" value="ECO:0007669"/>
    <property type="project" value="UniProtKB-EC"/>
</dbReference>
<evidence type="ECO:0000256" key="4">
    <source>
        <dbReference type="ARBA" id="ARBA00012670"/>
    </source>
</evidence>
<name>A0A101I7I4_9BACT</name>
<comment type="caution">
    <text evidence="9">The sequence shown here is derived from an EMBL/GenBank/DDBJ whole genome shotgun (WGS) entry which is preliminary data.</text>
</comment>
<feature type="domain" description="Alpha-L-arabinofuranosidase C-terminal" evidence="8">
    <location>
        <begin position="276"/>
        <end position="482"/>
    </location>
</feature>
<evidence type="ECO:0000313" key="10">
    <source>
        <dbReference type="Proteomes" id="UP000055014"/>
    </source>
</evidence>
<gene>
    <name evidence="9" type="ORF">XE02_0631</name>
</gene>
<dbReference type="PANTHER" id="PTHR43576:SF3">
    <property type="entry name" value="ALPHA-L-ARABINOFURANOSIDASE C"/>
    <property type="match status" value="1"/>
</dbReference>
<dbReference type="Gene3D" id="3.20.20.80">
    <property type="entry name" value="Glycosidases"/>
    <property type="match status" value="1"/>
</dbReference>
<dbReference type="PANTHER" id="PTHR43576">
    <property type="entry name" value="ALPHA-L-ARABINOFURANOSIDASE C-RELATED"/>
    <property type="match status" value="1"/>
</dbReference>
<evidence type="ECO:0000256" key="1">
    <source>
        <dbReference type="ARBA" id="ARBA00001462"/>
    </source>
</evidence>
<organism evidence="9 10">
    <name type="scientific">Mesotoga infera</name>
    <dbReference type="NCBI Taxonomy" id="1236046"/>
    <lineage>
        <taxon>Bacteria</taxon>
        <taxon>Thermotogati</taxon>
        <taxon>Thermotogota</taxon>
        <taxon>Thermotogae</taxon>
        <taxon>Kosmotogales</taxon>
        <taxon>Kosmotogaceae</taxon>
        <taxon>Mesotoga</taxon>
    </lineage>
</organism>
<keyword evidence="7" id="KW-0326">Glycosidase</keyword>
<keyword evidence="6" id="KW-0119">Carbohydrate metabolism</keyword>
<evidence type="ECO:0000256" key="7">
    <source>
        <dbReference type="ARBA" id="ARBA00023295"/>
    </source>
</evidence>
<dbReference type="AlphaFoldDB" id="A0A101I7I4"/>
<evidence type="ECO:0000256" key="6">
    <source>
        <dbReference type="ARBA" id="ARBA00023277"/>
    </source>
</evidence>
<evidence type="ECO:0000313" key="9">
    <source>
        <dbReference type="EMBL" id="KUK90227.1"/>
    </source>
</evidence>
<dbReference type="EC" id="3.2.1.55" evidence="4"/>
<protein>
    <recommendedName>
        <fullName evidence="4">non-reducing end alpha-L-arabinofuranosidase</fullName>
        <ecNumber evidence="4">3.2.1.55</ecNumber>
    </recommendedName>
</protein>
<accession>A0A101I7I4</accession>
<evidence type="ECO:0000256" key="2">
    <source>
        <dbReference type="ARBA" id="ARBA00007186"/>
    </source>
</evidence>
<dbReference type="InterPro" id="IPR013780">
    <property type="entry name" value="Glyco_hydro_b"/>
</dbReference>
<reference evidence="10" key="1">
    <citation type="journal article" date="2015" name="MBio">
        <title>Genome-Resolved Metagenomic Analysis Reveals Roles for Candidate Phyla and Other Microbial Community Members in Biogeochemical Transformations in Oil Reservoirs.</title>
        <authorList>
            <person name="Hu P."/>
            <person name="Tom L."/>
            <person name="Singh A."/>
            <person name="Thomas B.C."/>
            <person name="Baker B.J."/>
            <person name="Piceno Y.M."/>
            <person name="Andersen G.L."/>
            <person name="Banfield J.F."/>
        </authorList>
    </citation>
    <scope>NUCLEOTIDE SEQUENCE [LARGE SCALE GENOMIC DNA]</scope>
</reference>
<dbReference type="EMBL" id="LGGW01000045">
    <property type="protein sequence ID" value="KUK90227.1"/>
    <property type="molecule type" value="Genomic_DNA"/>
</dbReference>
<dbReference type="SMART" id="SM00813">
    <property type="entry name" value="Alpha-L-AF_C"/>
    <property type="match status" value="1"/>
</dbReference>
<comment type="catalytic activity">
    <reaction evidence="1">
        <text>Hydrolysis of terminal non-reducing alpha-L-arabinofuranoside residues in alpha-L-arabinosides.</text>
        <dbReference type="EC" id="3.2.1.55"/>
    </reaction>
</comment>
<dbReference type="InterPro" id="IPR010720">
    <property type="entry name" value="Alpha-L-AF_C"/>
</dbReference>
<dbReference type="Pfam" id="PF06964">
    <property type="entry name" value="Alpha-L-AF_C"/>
    <property type="match status" value="1"/>
</dbReference>
<sequence length="494" mass="56080">MQTSVKIWPRKIGKIDNMIYGHFTEHLGRCIYDGIYNEKSPKSDSRGFRRDVMDAVKNIKCPILRWPGGNFVSAYHWQDGIGPLEKRPQLLNYIWGGVESNRFGTDEFIEYCREIGAEPYLAVSLGTATLDEAIAWLEYCNLDTPTKFAQMRRENGHPEPYGVKYWGIGNEVYGPWQVGHCSAAEYAEKLRQYTQFMKGVDPSIKVIAVGADNPDWDMTVLKHAGHLIDYISIHQYHGCDDYFGTVAAVYYCEQRLRLLEGLIKHLRLDHVKISFDEWNIWYKISAEREGAEKKIVLLEEPYALKDGLFAAGIFAVMHRMANTVQMANLAQMVNALGMIKTKGDEMVLTPIYHAFDLFVNHTGRTVLDMAIGSETYEINSKTFVEGRNSFKLRDVPYVDGSATYNEDKNILSVALINYYQKDVEVSLDLSGIEVQKRAVQHILSGSAPDEMNDFDNPERIKLGTNELTSCSPEMTVKLDPMSANVIEFSLDGKL</sequence>
<dbReference type="InterPro" id="IPR017853">
    <property type="entry name" value="GH"/>
</dbReference>
<dbReference type="GO" id="GO:0000272">
    <property type="term" value="P:polysaccharide catabolic process"/>
    <property type="evidence" value="ECO:0007669"/>
    <property type="project" value="TreeGrafter"/>
</dbReference>
<dbReference type="Gene3D" id="2.60.40.1180">
    <property type="entry name" value="Golgi alpha-mannosidase II"/>
    <property type="match status" value="1"/>
</dbReference>
<dbReference type="Pfam" id="PF22848">
    <property type="entry name" value="ASD1_dom"/>
    <property type="match status" value="1"/>
</dbReference>
<comment type="subunit">
    <text evidence="3">Homohexamer; trimer of dimers.</text>
</comment>
<evidence type="ECO:0000256" key="5">
    <source>
        <dbReference type="ARBA" id="ARBA00022801"/>
    </source>
</evidence>
<keyword evidence="5" id="KW-0378">Hydrolase</keyword>